<feature type="domain" description="HTH hxlR-type" evidence="4">
    <location>
        <begin position="17"/>
        <end position="115"/>
    </location>
</feature>
<protein>
    <submittedName>
        <fullName evidence="5">Transcriptional regulator</fullName>
    </submittedName>
</protein>
<comment type="caution">
    <text evidence="5">The sequence shown here is derived from an EMBL/GenBank/DDBJ whole genome shotgun (WGS) entry which is preliminary data.</text>
</comment>
<evidence type="ECO:0000313" key="5">
    <source>
        <dbReference type="EMBL" id="TDD18695.1"/>
    </source>
</evidence>
<dbReference type="Gene3D" id="1.10.10.10">
    <property type="entry name" value="Winged helix-like DNA-binding domain superfamily/Winged helix DNA-binding domain"/>
    <property type="match status" value="1"/>
</dbReference>
<keyword evidence="2" id="KW-0238">DNA-binding</keyword>
<evidence type="ECO:0000259" key="4">
    <source>
        <dbReference type="PROSITE" id="PS51118"/>
    </source>
</evidence>
<evidence type="ECO:0000256" key="1">
    <source>
        <dbReference type="ARBA" id="ARBA00023015"/>
    </source>
</evidence>
<keyword evidence="6" id="KW-1185">Reference proteome</keyword>
<organism evidence="5 6">
    <name type="scientific">Nonomuraea diastatica</name>
    <dbReference type="NCBI Taxonomy" id="1848329"/>
    <lineage>
        <taxon>Bacteria</taxon>
        <taxon>Bacillati</taxon>
        <taxon>Actinomycetota</taxon>
        <taxon>Actinomycetes</taxon>
        <taxon>Streptosporangiales</taxon>
        <taxon>Streptosporangiaceae</taxon>
        <taxon>Nonomuraea</taxon>
    </lineage>
</organism>
<dbReference type="RefSeq" id="WP_132511493.1">
    <property type="nucleotide sequence ID" value="NZ_SMKP01000067.1"/>
</dbReference>
<proteinExistence type="predicted"/>
<dbReference type="PANTHER" id="PTHR33204:SF37">
    <property type="entry name" value="HTH-TYPE TRANSCRIPTIONAL REGULATOR YODB"/>
    <property type="match status" value="1"/>
</dbReference>
<dbReference type="InterPro" id="IPR036388">
    <property type="entry name" value="WH-like_DNA-bd_sf"/>
</dbReference>
<gene>
    <name evidence="5" type="ORF">E1294_23350</name>
</gene>
<dbReference type="AlphaFoldDB" id="A0A4R4WQ41"/>
<dbReference type="PANTHER" id="PTHR33204">
    <property type="entry name" value="TRANSCRIPTIONAL REGULATOR, MARR FAMILY"/>
    <property type="match status" value="1"/>
</dbReference>
<keyword evidence="3" id="KW-0804">Transcription</keyword>
<evidence type="ECO:0000313" key="6">
    <source>
        <dbReference type="Proteomes" id="UP000294543"/>
    </source>
</evidence>
<dbReference type="GO" id="GO:0003677">
    <property type="term" value="F:DNA binding"/>
    <property type="evidence" value="ECO:0007669"/>
    <property type="project" value="UniProtKB-KW"/>
</dbReference>
<evidence type="ECO:0000256" key="3">
    <source>
        <dbReference type="ARBA" id="ARBA00023163"/>
    </source>
</evidence>
<sequence length="124" mass="13572">MADGAERKASDLFARDCPGRVVLDHVTGRWGVLILAALTPGPLRFFELRNKVEGISDKILVSNLRTLRGDGLIERTVVPTSPPQVSYALTDLGQGLSIPLQGLMDWIVEHGEDIMDAQRRAAHT</sequence>
<dbReference type="Pfam" id="PF01638">
    <property type="entry name" value="HxlR"/>
    <property type="match status" value="1"/>
</dbReference>
<name>A0A4R4WQ41_9ACTN</name>
<dbReference type="InterPro" id="IPR002577">
    <property type="entry name" value="HTH_HxlR"/>
</dbReference>
<dbReference type="EMBL" id="SMKP01000067">
    <property type="protein sequence ID" value="TDD18695.1"/>
    <property type="molecule type" value="Genomic_DNA"/>
</dbReference>
<reference evidence="5 6" key="1">
    <citation type="submission" date="2019-03" db="EMBL/GenBank/DDBJ databases">
        <title>Draft genome sequences of novel Actinobacteria.</title>
        <authorList>
            <person name="Sahin N."/>
            <person name="Ay H."/>
            <person name="Saygin H."/>
        </authorList>
    </citation>
    <scope>NUCLEOTIDE SEQUENCE [LARGE SCALE GENOMIC DNA]</scope>
    <source>
        <strain evidence="5 6">KC712</strain>
    </source>
</reference>
<evidence type="ECO:0000256" key="2">
    <source>
        <dbReference type="ARBA" id="ARBA00023125"/>
    </source>
</evidence>
<keyword evidence="1" id="KW-0805">Transcription regulation</keyword>
<accession>A0A4R4WQ41</accession>
<dbReference type="OrthoDB" id="3481682at2"/>
<dbReference type="PROSITE" id="PS51118">
    <property type="entry name" value="HTH_HXLR"/>
    <property type="match status" value="1"/>
</dbReference>
<dbReference type="SUPFAM" id="SSF46785">
    <property type="entry name" value="Winged helix' DNA-binding domain"/>
    <property type="match status" value="1"/>
</dbReference>
<dbReference type="Proteomes" id="UP000294543">
    <property type="component" value="Unassembled WGS sequence"/>
</dbReference>
<dbReference type="InterPro" id="IPR036390">
    <property type="entry name" value="WH_DNA-bd_sf"/>
</dbReference>